<dbReference type="Pfam" id="PF02540">
    <property type="entry name" value="NAD_synthase"/>
    <property type="match status" value="1"/>
</dbReference>
<comment type="similarity">
    <text evidence="2 7 8">In the C-terminal section; belongs to the NAD synthetase family.</text>
</comment>
<feature type="binding site" evidence="7">
    <location>
        <position position="457"/>
    </location>
    <ligand>
        <name>ATP</name>
        <dbReference type="ChEBI" id="CHEBI:30616"/>
    </ligand>
</feature>
<feature type="binding site" evidence="7">
    <location>
        <position position="199"/>
    </location>
    <ligand>
        <name>L-glutamine</name>
        <dbReference type="ChEBI" id="CHEBI:58359"/>
    </ligand>
</feature>
<dbReference type="NCBIfam" id="NF002730">
    <property type="entry name" value="PRK02628.1"/>
    <property type="match status" value="1"/>
</dbReference>
<feature type="binding site" evidence="7">
    <location>
        <position position="585"/>
    </location>
    <ligand>
        <name>deamido-NAD(+)</name>
        <dbReference type="ChEBI" id="CHEBI:58437"/>
        <note>ligand shared between two neighboring subunits</note>
    </ligand>
</feature>
<keyword evidence="4 7" id="KW-0547">Nucleotide-binding</keyword>
<keyword evidence="6 7" id="KW-0520">NAD</keyword>
<accession>A0A449BF10</accession>
<sequence length="657" mass="74924">MYKNGFLKVMTATPKIIAGDIKNNEQEILNVLNNTDASVVVFPELTLTGYTTSDLFYQERTLDEALDSLRLILKNNKHEGIAAIGIPLDIKGGLFNVAAIIQKNEVLGIVPKYFLPNNQEFQEKRWFLSGHEANFNVVKLFGKEVPFGSIIFIEEEKKVAIGVEICQDLWSIKTPADDLAMAGANIILNLSASTELINKDSIRRHAVLDHSRKQMAAYLYTTTGMFESSSEALFSSHKMIASLGEMVSESESVSFEADELIADINVTMINYRRRQDSNYRESIFKNEIKYHEVNFTLKENNNFYFSNKVNQKPFVPEKKELEKTYNILTASLIKKLSTLPVDSRKIILGLSGGLDSAHALIIAYNAFKMMNLPLADLYAVILPAHASTSKSMLDAEELAKGLGLEPLVINIEESVNKHLKEINHDTKDVTFENAQARMRTLVLMDLANKYKGIVLGTGDLSEIALGFMTYNGDQMSMYGINSGLPKTLIQALITYYSNNKYKHIKDVLTRIVEKKISPELLDGQESEAMIGTYLINDFIMHYHLNSGLDEPKLIWLVEKVFTLSNSEATTYVNRFIKRFYSQQFKRTTMPEGPKLFDLSLSPRISYRMPSDIVRKWWNEEKRKSYSRIIRWSRLKCRCIPVIKRWIWCRSSFYEKLG</sequence>
<dbReference type="InterPro" id="IPR022310">
    <property type="entry name" value="NAD/GMP_synthase"/>
</dbReference>
<evidence type="ECO:0000313" key="12">
    <source>
        <dbReference type="Proteomes" id="UP000289841"/>
    </source>
</evidence>
<dbReference type="EC" id="6.3.5.1" evidence="7 8"/>
<feature type="domain" description="CN hydrolase" evidence="10">
    <location>
        <begin position="7"/>
        <end position="266"/>
    </location>
</feature>
<evidence type="ECO:0000259" key="10">
    <source>
        <dbReference type="PROSITE" id="PS50263"/>
    </source>
</evidence>
<dbReference type="CDD" id="cd00553">
    <property type="entry name" value="NAD_synthase"/>
    <property type="match status" value="1"/>
</dbReference>
<feature type="binding site" evidence="7">
    <location>
        <position position="462"/>
    </location>
    <ligand>
        <name>deamido-NAD(+)</name>
        <dbReference type="ChEBI" id="CHEBI:58437"/>
        <note>ligand shared between two neighboring subunits</note>
    </ligand>
</feature>
<dbReference type="KEGG" id="aaxa:NCTC10138_01278"/>
<dbReference type="GO" id="GO:0005737">
    <property type="term" value="C:cytoplasm"/>
    <property type="evidence" value="ECO:0007669"/>
    <property type="project" value="InterPro"/>
</dbReference>
<dbReference type="InterPro" id="IPR003694">
    <property type="entry name" value="NAD_synthase"/>
</dbReference>
<dbReference type="Gene3D" id="3.40.50.620">
    <property type="entry name" value="HUPs"/>
    <property type="match status" value="1"/>
</dbReference>
<evidence type="ECO:0000256" key="4">
    <source>
        <dbReference type="ARBA" id="ARBA00022741"/>
    </source>
</evidence>
<feature type="active site" description="Nucleophile; for glutaminase activity" evidence="7">
    <location>
        <position position="166"/>
    </location>
</feature>
<dbReference type="NCBIfam" id="TIGR00552">
    <property type="entry name" value="nadE"/>
    <property type="match status" value="1"/>
</dbReference>
<dbReference type="AlphaFoldDB" id="A0A449BF10"/>
<comment type="caution">
    <text evidence="7">Lacks conserved residue(s) required for the propagation of feature annotation.</text>
</comment>
<dbReference type="GO" id="GO:0009435">
    <property type="term" value="P:NAD+ biosynthetic process"/>
    <property type="evidence" value="ECO:0007669"/>
    <property type="project" value="UniProtKB-UniRule"/>
</dbReference>
<evidence type="ECO:0000256" key="6">
    <source>
        <dbReference type="ARBA" id="ARBA00023027"/>
    </source>
</evidence>
<dbReference type="SUPFAM" id="SSF56317">
    <property type="entry name" value="Carbon-nitrogen hydrolase"/>
    <property type="match status" value="1"/>
</dbReference>
<keyword evidence="12" id="KW-1185">Reference proteome</keyword>
<evidence type="ECO:0000256" key="1">
    <source>
        <dbReference type="ARBA" id="ARBA00005188"/>
    </source>
</evidence>
<dbReference type="PROSITE" id="PS50263">
    <property type="entry name" value="CN_HYDROLASE"/>
    <property type="match status" value="1"/>
</dbReference>
<dbReference type="GO" id="GO:0004359">
    <property type="term" value="F:glutaminase activity"/>
    <property type="evidence" value="ECO:0007669"/>
    <property type="project" value="InterPro"/>
</dbReference>
<evidence type="ECO:0000256" key="7">
    <source>
        <dbReference type="HAMAP-Rule" id="MF_02090"/>
    </source>
</evidence>
<feature type="active site" description="Proton acceptor; for glutaminase activity" evidence="7">
    <location>
        <position position="44"/>
    </location>
</feature>
<proteinExistence type="inferred from homology"/>
<dbReference type="GO" id="GO:0003952">
    <property type="term" value="F:NAD+ synthase (glutamine-hydrolyzing) activity"/>
    <property type="evidence" value="ECO:0007669"/>
    <property type="project" value="UniProtKB-UniRule"/>
</dbReference>
<feature type="binding site" evidence="7">
    <location>
        <position position="433"/>
    </location>
    <ligand>
        <name>deamido-NAD(+)</name>
        <dbReference type="ChEBI" id="CHEBI:58437"/>
        <note>ligand shared between two neighboring subunits</note>
    </ligand>
</feature>
<comment type="similarity">
    <text evidence="9">Belongs to the NAD synthetase family.</text>
</comment>
<protein>
    <recommendedName>
        <fullName evidence="7 8">Glutamine-dependent NAD(+) synthetase</fullName>
        <ecNumber evidence="7 8">6.3.5.1</ecNumber>
    </recommendedName>
    <alternativeName>
        <fullName evidence="7 8">NAD(+) synthase [glutamine-hydrolyzing]</fullName>
    </alternativeName>
</protein>
<dbReference type="CDD" id="cd07570">
    <property type="entry name" value="GAT_Gln-NAD-synth"/>
    <property type="match status" value="1"/>
</dbReference>
<dbReference type="PANTHER" id="PTHR23090">
    <property type="entry name" value="NH 3 /GLUTAMINE-DEPENDENT NAD + SYNTHETASE"/>
    <property type="match status" value="1"/>
</dbReference>
<evidence type="ECO:0000256" key="2">
    <source>
        <dbReference type="ARBA" id="ARBA00007145"/>
    </source>
</evidence>
<dbReference type="InterPro" id="IPR041856">
    <property type="entry name" value="NAD+_synth_C"/>
</dbReference>
<dbReference type="STRING" id="1278311.GCA_000428705_00269"/>
<dbReference type="EMBL" id="LR215048">
    <property type="protein sequence ID" value="VEU80890.1"/>
    <property type="molecule type" value="Genomic_DNA"/>
</dbReference>
<dbReference type="Gene3D" id="3.60.110.10">
    <property type="entry name" value="Carbon-nitrogen hydrolase"/>
    <property type="match status" value="1"/>
</dbReference>
<dbReference type="Proteomes" id="UP000289841">
    <property type="component" value="Chromosome"/>
</dbReference>
<reference evidence="11 12" key="1">
    <citation type="submission" date="2019-01" db="EMBL/GenBank/DDBJ databases">
        <authorList>
            <consortium name="Pathogen Informatics"/>
        </authorList>
    </citation>
    <scope>NUCLEOTIDE SEQUENCE [LARGE SCALE GENOMIC DNA]</scope>
    <source>
        <strain evidence="11 12">NCTC10138</strain>
    </source>
</reference>
<dbReference type="InterPro" id="IPR014445">
    <property type="entry name" value="Gln-dep_NAD_synthase"/>
</dbReference>
<keyword evidence="3 7" id="KW-0436">Ligase</keyword>
<gene>
    <name evidence="7 11" type="primary">nadE</name>
    <name evidence="11" type="ORF">NCTC10138_01278</name>
</gene>
<comment type="function">
    <text evidence="7">Catalyzes the ATP-dependent amidation of deamido-NAD to form NAD. Uses L-glutamine as a nitrogen source.</text>
</comment>
<dbReference type="PIRSF" id="PIRSF006630">
    <property type="entry name" value="NADS_GAT"/>
    <property type="match status" value="1"/>
</dbReference>
<comment type="catalytic activity">
    <reaction evidence="7 8">
        <text>deamido-NAD(+) + L-glutamine + ATP + H2O = L-glutamate + AMP + diphosphate + NAD(+) + H(+)</text>
        <dbReference type="Rhea" id="RHEA:24384"/>
        <dbReference type="ChEBI" id="CHEBI:15377"/>
        <dbReference type="ChEBI" id="CHEBI:15378"/>
        <dbReference type="ChEBI" id="CHEBI:29985"/>
        <dbReference type="ChEBI" id="CHEBI:30616"/>
        <dbReference type="ChEBI" id="CHEBI:33019"/>
        <dbReference type="ChEBI" id="CHEBI:57540"/>
        <dbReference type="ChEBI" id="CHEBI:58359"/>
        <dbReference type="ChEBI" id="CHEBI:58437"/>
        <dbReference type="ChEBI" id="CHEBI:456215"/>
        <dbReference type="EC" id="6.3.5.1"/>
    </reaction>
</comment>
<evidence type="ECO:0000313" key="11">
    <source>
        <dbReference type="EMBL" id="VEU80890.1"/>
    </source>
</evidence>
<dbReference type="Pfam" id="PF00795">
    <property type="entry name" value="CN_hydrolase"/>
    <property type="match status" value="1"/>
</dbReference>
<evidence type="ECO:0000256" key="9">
    <source>
        <dbReference type="RuleBase" id="RU003811"/>
    </source>
</evidence>
<name>A0A449BF10_HAPAX</name>
<feature type="binding site" evidence="7">
    <location>
        <position position="193"/>
    </location>
    <ligand>
        <name>L-glutamine</name>
        <dbReference type="ChEBI" id="CHEBI:58359"/>
    </ligand>
</feature>
<dbReference type="SUPFAM" id="SSF52402">
    <property type="entry name" value="Adenine nucleotide alpha hydrolases-like"/>
    <property type="match status" value="1"/>
</dbReference>
<dbReference type="GO" id="GO:0008795">
    <property type="term" value="F:NAD+ synthase activity"/>
    <property type="evidence" value="ECO:0007669"/>
    <property type="project" value="UniProtKB-UniRule"/>
</dbReference>
<evidence type="ECO:0000256" key="5">
    <source>
        <dbReference type="ARBA" id="ARBA00022840"/>
    </source>
</evidence>
<feature type="active site" description="For glutaminase activity" evidence="7">
    <location>
        <position position="112"/>
    </location>
</feature>
<dbReference type="PANTHER" id="PTHR23090:SF9">
    <property type="entry name" value="GLUTAMINE-DEPENDENT NAD(+) SYNTHETASE"/>
    <property type="match status" value="1"/>
</dbReference>
<dbReference type="Gene3D" id="1.10.10.1140">
    <property type="entry name" value="Glutamine-dependent NAD+ synthetase, C-terminal domain"/>
    <property type="match status" value="1"/>
</dbReference>
<feature type="binding site" evidence="7">
    <location>
        <begin position="349"/>
        <end position="356"/>
    </location>
    <ligand>
        <name>ATP</name>
        <dbReference type="ChEBI" id="CHEBI:30616"/>
    </ligand>
</feature>
<dbReference type="HAMAP" id="MF_02090">
    <property type="entry name" value="NadE_glutamine_dep"/>
    <property type="match status" value="1"/>
</dbReference>
<keyword evidence="5 7" id="KW-0067">ATP-binding</keyword>
<evidence type="ECO:0000256" key="8">
    <source>
        <dbReference type="PIRNR" id="PIRNR006630"/>
    </source>
</evidence>
<comment type="pathway">
    <text evidence="1 7 8">Cofactor biosynthesis; NAD(+) biosynthesis; NAD(+) from deamido-NAD(+) (L-Gln route): step 1/1.</text>
</comment>
<dbReference type="InterPro" id="IPR036526">
    <property type="entry name" value="C-N_Hydrolase_sf"/>
</dbReference>
<dbReference type="InterPro" id="IPR003010">
    <property type="entry name" value="C-N_Hydrolase"/>
</dbReference>
<organism evidence="11 12">
    <name type="scientific">Haploplasma axanthum</name>
    <name type="common">Acholeplasma axanthum</name>
    <dbReference type="NCBI Taxonomy" id="29552"/>
    <lineage>
        <taxon>Bacteria</taxon>
        <taxon>Bacillati</taxon>
        <taxon>Mycoplasmatota</taxon>
        <taxon>Mollicutes</taxon>
        <taxon>Acholeplasmatales</taxon>
        <taxon>Acholeplasmataceae</taxon>
        <taxon>Haploplasma</taxon>
    </lineage>
</organism>
<evidence type="ECO:0000256" key="3">
    <source>
        <dbReference type="ARBA" id="ARBA00022598"/>
    </source>
</evidence>
<dbReference type="GO" id="GO:0005524">
    <property type="term" value="F:ATP binding"/>
    <property type="evidence" value="ECO:0007669"/>
    <property type="project" value="UniProtKB-UniRule"/>
</dbReference>
<dbReference type="InterPro" id="IPR014729">
    <property type="entry name" value="Rossmann-like_a/b/a_fold"/>
</dbReference>
<dbReference type="UniPathway" id="UPA00253">
    <property type="reaction ID" value="UER00334"/>
</dbReference>